<evidence type="ECO:0000259" key="2">
    <source>
        <dbReference type="SMART" id="SM00829"/>
    </source>
</evidence>
<dbReference type="SMART" id="SM00829">
    <property type="entry name" value="PKS_ER"/>
    <property type="match status" value="1"/>
</dbReference>
<dbReference type="PANTHER" id="PTHR44154">
    <property type="entry name" value="QUINONE OXIDOREDUCTASE"/>
    <property type="match status" value="1"/>
</dbReference>
<accession>A0ABQ6CML2</accession>
<name>A0ABQ6CML2_9HYPH</name>
<dbReference type="InterPro" id="IPR036291">
    <property type="entry name" value="NAD(P)-bd_dom_sf"/>
</dbReference>
<dbReference type="CDD" id="cd05289">
    <property type="entry name" value="MDR_like_2"/>
    <property type="match status" value="1"/>
</dbReference>
<keyword evidence="4" id="KW-1185">Reference proteome</keyword>
<gene>
    <name evidence="3" type="ORF">GCM10007874_25140</name>
</gene>
<dbReference type="Proteomes" id="UP001156882">
    <property type="component" value="Unassembled WGS sequence"/>
</dbReference>
<reference evidence="4" key="1">
    <citation type="journal article" date="2019" name="Int. J. Syst. Evol. Microbiol.">
        <title>The Global Catalogue of Microorganisms (GCM) 10K type strain sequencing project: providing services to taxonomists for standard genome sequencing and annotation.</title>
        <authorList>
            <consortium name="The Broad Institute Genomics Platform"/>
            <consortium name="The Broad Institute Genome Sequencing Center for Infectious Disease"/>
            <person name="Wu L."/>
            <person name="Ma J."/>
        </authorList>
    </citation>
    <scope>NUCLEOTIDE SEQUENCE [LARGE SCALE GENOMIC DNA]</scope>
    <source>
        <strain evidence="4">NBRC 101365</strain>
    </source>
</reference>
<dbReference type="EMBL" id="BSPC01000023">
    <property type="protein sequence ID" value="GLS19497.1"/>
    <property type="molecule type" value="Genomic_DNA"/>
</dbReference>
<dbReference type="InterPro" id="IPR020843">
    <property type="entry name" value="ER"/>
</dbReference>
<keyword evidence="1" id="KW-0521">NADP</keyword>
<protein>
    <submittedName>
        <fullName evidence="3">Quinone oxidoreductase</fullName>
    </submittedName>
</protein>
<feature type="domain" description="Enoyl reductase (ER)" evidence="2">
    <location>
        <begin position="18"/>
        <end position="314"/>
    </location>
</feature>
<dbReference type="SUPFAM" id="SSF51735">
    <property type="entry name" value="NAD(P)-binding Rossmann-fold domains"/>
    <property type="match status" value="1"/>
</dbReference>
<evidence type="ECO:0000313" key="3">
    <source>
        <dbReference type="EMBL" id="GLS19497.1"/>
    </source>
</evidence>
<dbReference type="Pfam" id="PF13602">
    <property type="entry name" value="ADH_zinc_N_2"/>
    <property type="match status" value="1"/>
</dbReference>
<dbReference type="InterPro" id="IPR051603">
    <property type="entry name" value="Zinc-ADH_QOR/CCCR"/>
</dbReference>
<dbReference type="Gene3D" id="3.40.50.720">
    <property type="entry name" value="NAD(P)-binding Rossmann-like Domain"/>
    <property type="match status" value="1"/>
</dbReference>
<dbReference type="InterPro" id="IPR011032">
    <property type="entry name" value="GroES-like_sf"/>
</dbReference>
<evidence type="ECO:0000256" key="1">
    <source>
        <dbReference type="ARBA" id="ARBA00022857"/>
    </source>
</evidence>
<proteinExistence type="predicted"/>
<dbReference type="Pfam" id="PF08240">
    <property type="entry name" value="ADH_N"/>
    <property type="match status" value="1"/>
</dbReference>
<dbReference type="Gene3D" id="3.90.180.10">
    <property type="entry name" value="Medium-chain alcohol dehydrogenases, catalytic domain"/>
    <property type="match status" value="1"/>
</dbReference>
<sequence length="318" mass="32900">MNSSLPARMKAARVNRFGAPGVISLEEIAIPAPGENQVLVEVKAAGVGPWDGWIRSGKSALPQPLPLTLGSDLSGIVAAIGSGVSGFQAGEQVFGVTNPRFTDAYADYAIASAAMIARKPAALDDVEAASVPVIAVTAWQALFEQAHLKAGESVLIHGAAGNVGAFAVQMAHQAGLHVLATAGADDLETVRGLGADVVVDFRNERFEDVTGDLDAVIDLVGGETQTRSFAVLKRGGSLVSAVSQPDQALAARHGVTAGFFLVEVTTQRLDEIAGLITAGKLKTNVGLVLPLAEARIAHEMLEGTRPRPHGKIVLRVSA</sequence>
<dbReference type="RefSeq" id="WP_284312449.1">
    <property type="nucleotide sequence ID" value="NZ_BSPC01000023.1"/>
</dbReference>
<dbReference type="PANTHER" id="PTHR44154:SF1">
    <property type="entry name" value="QUINONE OXIDOREDUCTASE"/>
    <property type="match status" value="1"/>
</dbReference>
<evidence type="ECO:0000313" key="4">
    <source>
        <dbReference type="Proteomes" id="UP001156882"/>
    </source>
</evidence>
<organism evidence="3 4">
    <name type="scientific">Labrys miyagiensis</name>
    <dbReference type="NCBI Taxonomy" id="346912"/>
    <lineage>
        <taxon>Bacteria</taxon>
        <taxon>Pseudomonadati</taxon>
        <taxon>Pseudomonadota</taxon>
        <taxon>Alphaproteobacteria</taxon>
        <taxon>Hyphomicrobiales</taxon>
        <taxon>Xanthobacteraceae</taxon>
        <taxon>Labrys</taxon>
    </lineage>
</organism>
<dbReference type="SUPFAM" id="SSF50129">
    <property type="entry name" value="GroES-like"/>
    <property type="match status" value="1"/>
</dbReference>
<dbReference type="InterPro" id="IPR013154">
    <property type="entry name" value="ADH-like_N"/>
</dbReference>
<comment type="caution">
    <text evidence="3">The sequence shown here is derived from an EMBL/GenBank/DDBJ whole genome shotgun (WGS) entry which is preliminary data.</text>
</comment>